<dbReference type="STRING" id="686796.SAMN04488104_101322"/>
<dbReference type="OrthoDB" id="9767561at2"/>
<dbReference type="GO" id="GO:0016491">
    <property type="term" value="F:oxidoreductase activity"/>
    <property type="evidence" value="ECO:0007669"/>
    <property type="project" value="InterPro"/>
</dbReference>
<dbReference type="Pfam" id="PF01593">
    <property type="entry name" value="Amino_oxidase"/>
    <property type="match status" value="1"/>
</dbReference>
<evidence type="ECO:0000313" key="2">
    <source>
        <dbReference type="EMBL" id="SDD04827.1"/>
    </source>
</evidence>
<dbReference type="PANTHER" id="PTHR42841">
    <property type="entry name" value="AMINE OXIDASE"/>
    <property type="match status" value="1"/>
</dbReference>
<dbReference type="AlphaFoldDB" id="A0A1G6RLJ4"/>
<reference evidence="3" key="1">
    <citation type="submission" date="2016-10" db="EMBL/GenBank/DDBJ databases">
        <authorList>
            <person name="Varghese N."/>
            <person name="Submissions S."/>
        </authorList>
    </citation>
    <scope>NUCLEOTIDE SEQUENCE [LARGE SCALE GENOMIC DNA]</scope>
    <source>
        <strain evidence="3">DSM 23095</strain>
    </source>
</reference>
<sequence length="415" mass="46682">MEKEKVYIVGAGVSGLVAALELEKAGFSPIILEGSDTIGGRMKTDEVDGFLLDHGFQVLNTAYPEAKKYLDFQGLKLKTFDPGAVIFDEKDSYLISDPMRNPLKVVGMAFSKVGNFLDKVKMFSLTQELKKQSNEEIFSKPAVPTLQYLKDYGFSPTIIENFFKPFFRGIFLEKHLNTSSRMFEFVFKMFALGHAAVPEKGMGEIPKMLRKQLSSTQIYFETRVKEIQGNAIHLENGEVIIADRIIVAVQPDRVMKQLQGQFAPSRKVINLYFTLQKSFMARPMIGLVKGDHLVNNLVFMDDVSPAYSKGDRSLLSVTVLESDLEEKDLVKEVQLELAGISGVKAEYFKYLKGYWIDYALPNLDDLRYSMPLTECKITDQVYLAGDYLLNGSINAAMTSGRTAAEAIVHSYMRTH</sequence>
<dbReference type="SUPFAM" id="SSF51905">
    <property type="entry name" value="FAD/NAD(P)-binding domain"/>
    <property type="match status" value="1"/>
</dbReference>
<dbReference type="InterPro" id="IPR002937">
    <property type="entry name" value="Amino_oxidase"/>
</dbReference>
<organism evidence="2 3">
    <name type="scientific">Algoriphagus faecimaris</name>
    <dbReference type="NCBI Taxonomy" id="686796"/>
    <lineage>
        <taxon>Bacteria</taxon>
        <taxon>Pseudomonadati</taxon>
        <taxon>Bacteroidota</taxon>
        <taxon>Cytophagia</taxon>
        <taxon>Cytophagales</taxon>
        <taxon>Cyclobacteriaceae</taxon>
        <taxon>Algoriphagus</taxon>
    </lineage>
</organism>
<name>A0A1G6RLJ4_9BACT</name>
<feature type="domain" description="Amine oxidase" evidence="1">
    <location>
        <begin position="13"/>
        <end position="407"/>
    </location>
</feature>
<dbReference type="RefSeq" id="WP_087941010.1">
    <property type="nucleotide sequence ID" value="NZ_FNAC01000013.1"/>
</dbReference>
<protein>
    <submittedName>
        <fullName evidence="2">Flavin containing amine oxidoreductase</fullName>
    </submittedName>
</protein>
<dbReference type="InterPro" id="IPR036188">
    <property type="entry name" value="FAD/NAD-bd_sf"/>
</dbReference>
<proteinExistence type="predicted"/>
<dbReference type="Proteomes" id="UP000199060">
    <property type="component" value="Unassembled WGS sequence"/>
</dbReference>
<evidence type="ECO:0000259" key="1">
    <source>
        <dbReference type="Pfam" id="PF01593"/>
    </source>
</evidence>
<evidence type="ECO:0000313" key="3">
    <source>
        <dbReference type="Proteomes" id="UP000199060"/>
    </source>
</evidence>
<gene>
    <name evidence="2" type="ORF">SAMN04488104_101322</name>
</gene>
<dbReference type="EMBL" id="FNAC01000013">
    <property type="protein sequence ID" value="SDD04827.1"/>
    <property type="molecule type" value="Genomic_DNA"/>
</dbReference>
<dbReference type="Gene3D" id="3.50.50.60">
    <property type="entry name" value="FAD/NAD(P)-binding domain"/>
    <property type="match status" value="1"/>
</dbReference>
<accession>A0A1G6RLJ4</accession>
<keyword evidence="3" id="KW-1185">Reference proteome</keyword>